<keyword evidence="3" id="KW-0472">Membrane</keyword>
<dbReference type="GO" id="GO:0005773">
    <property type="term" value="C:vacuole"/>
    <property type="evidence" value="ECO:0007669"/>
    <property type="project" value="TreeGrafter"/>
</dbReference>
<gene>
    <name evidence="5" type="ORF">C1H46_001453</name>
</gene>
<feature type="transmembrane region" description="Helical" evidence="3">
    <location>
        <begin position="15"/>
        <end position="36"/>
    </location>
</feature>
<evidence type="ECO:0000313" key="5">
    <source>
        <dbReference type="EMBL" id="TQE12807.1"/>
    </source>
</evidence>
<evidence type="ECO:0000256" key="2">
    <source>
        <dbReference type="ARBA" id="ARBA00022906"/>
    </source>
</evidence>
<evidence type="ECO:0000313" key="6">
    <source>
        <dbReference type="Proteomes" id="UP000315295"/>
    </source>
</evidence>
<organism evidence="5 6">
    <name type="scientific">Malus baccata</name>
    <name type="common">Siberian crab apple</name>
    <name type="synonym">Pyrus baccata</name>
    <dbReference type="NCBI Taxonomy" id="106549"/>
    <lineage>
        <taxon>Eukaryota</taxon>
        <taxon>Viridiplantae</taxon>
        <taxon>Streptophyta</taxon>
        <taxon>Embryophyta</taxon>
        <taxon>Tracheophyta</taxon>
        <taxon>Spermatophyta</taxon>
        <taxon>Magnoliopsida</taxon>
        <taxon>eudicotyledons</taxon>
        <taxon>Gunneridae</taxon>
        <taxon>Pentapetalae</taxon>
        <taxon>rosids</taxon>
        <taxon>fabids</taxon>
        <taxon>Rosales</taxon>
        <taxon>Rosaceae</taxon>
        <taxon>Amygdaloideae</taxon>
        <taxon>Maleae</taxon>
        <taxon>Malus</taxon>
    </lineage>
</organism>
<keyword evidence="2" id="KW-0862">Zinc</keyword>
<dbReference type="InterPro" id="IPR050681">
    <property type="entry name" value="CDF/SLC30A"/>
</dbReference>
<evidence type="ECO:0000259" key="4">
    <source>
        <dbReference type="Pfam" id="PF16916"/>
    </source>
</evidence>
<comment type="caution">
    <text evidence="5">The sequence shown here is derived from an EMBL/GenBank/DDBJ whole genome shotgun (WGS) entry which is preliminary data.</text>
</comment>
<name>A0A540NP39_MALBA</name>
<keyword evidence="2" id="KW-0813">Transport</keyword>
<proteinExistence type="inferred from homology"/>
<evidence type="ECO:0000256" key="3">
    <source>
        <dbReference type="SAM" id="Phobius"/>
    </source>
</evidence>
<dbReference type="Proteomes" id="UP000315295">
    <property type="component" value="Unassembled WGS sequence"/>
</dbReference>
<evidence type="ECO:0000256" key="1">
    <source>
        <dbReference type="ARBA" id="ARBA00008873"/>
    </source>
</evidence>
<sequence length="101" mass="11336">MIGGGLIWYKPEWKIIDLICTLVCSIIVLAITIWMLRNILEVLMECTPRKINATKIEKGLCEMDEVVAIHKLHICPVTVRKVLMACHVIVKPGANADVVLE</sequence>
<dbReference type="Pfam" id="PF16916">
    <property type="entry name" value="ZT_dimer"/>
    <property type="match status" value="1"/>
</dbReference>
<comment type="similarity">
    <text evidence="1">Belongs to the cation diffusion facilitator (CDF) transporter (TC 2.A.4) family. SLC30A subfamily.</text>
</comment>
<protein>
    <recommendedName>
        <fullName evidence="4">Cation efflux protein cytoplasmic domain-containing protein</fullName>
    </recommendedName>
</protein>
<dbReference type="InterPro" id="IPR002524">
    <property type="entry name" value="Cation_efflux"/>
</dbReference>
<keyword evidence="3" id="KW-1133">Transmembrane helix</keyword>
<dbReference type="PANTHER" id="PTHR11562">
    <property type="entry name" value="CATION EFFLUX PROTEIN/ ZINC TRANSPORTER"/>
    <property type="match status" value="1"/>
</dbReference>
<feature type="domain" description="Cation efflux protein cytoplasmic" evidence="4">
    <location>
        <begin position="48"/>
        <end position="93"/>
    </location>
</feature>
<dbReference type="GO" id="GO:0005886">
    <property type="term" value="C:plasma membrane"/>
    <property type="evidence" value="ECO:0007669"/>
    <property type="project" value="TreeGrafter"/>
</dbReference>
<dbReference type="InterPro" id="IPR027470">
    <property type="entry name" value="Cation_efflux_CTD"/>
</dbReference>
<keyword evidence="6" id="KW-1185">Reference proteome</keyword>
<dbReference type="GO" id="GO:0005385">
    <property type="term" value="F:zinc ion transmembrane transporter activity"/>
    <property type="evidence" value="ECO:0007669"/>
    <property type="project" value="TreeGrafter"/>
</dbReference>
<dbReference type="STRING" id="106549.A0A540NP39"/>
<keyword evidence="3" id="KW-0812">Transmembrane</keyword>
<accession>A0A540NP39</accession>
<dbReference type="NCBIfam" id="TIGR01297">
    <property type="entry name" value="CDF"/>
    <property type="match status" value="1"/>
</dbReference>
<dbReference type="AlphaFoldDB" id="A0A540NP39"/>
<reference evidence="5 6" key="1">
    <citation type="journal article" date="2019" name="G3 (Bethesda)">
        <title>Sequencing of a Wild Apple (Malus baccata) Genome Unravels the Differences Between Cultivated and Wild Apple Species Regarding Disease Resistance and Cold Tolerance.</title>
        <authorList>
            <person name="Chen X."/>
        </authorList>
    </citation>
    <scope>NUCLEOTIDE SEQUENCE [LARGE SCALE GENOMIC DNA]</scope>
    <source>
        <strain evidence="6">cv. Shandingzi</strain>
        <tissue evidence="5">Leaves</tissue>
    </source>
</reference>
<dbReference type="EMBL" id="VIEB01000015">
    <property type="protein sequence ID" value="TQE12807.1"/>
    <property type="molecule type" value="Genomic_DNA"/>
</dbReference>
<keyword evidence="2" id="KW-0864">Zinc transport</keyword>
<keyword evidence="2" id="KW-0406">Ion transport</keyword>
<dbReference type="PANTHER" id="PTHR11562:SF100">
    <property type="entry name" value="METAL TOLERANCE PROTEIN A2"/>
    <property type="match status" value="1"/>
</dbReference>